<gene>
    <name evidence="5" type="ORF">C8D93_101119</name>
</gene>
<dbReference type="PANTHER" id="PTHR47894">
    <property type="entry name" value="HTH-TYPE TRANSCRIPTIONAL REGULATOR GADX"/>
    <property type="match status" value="1"/>
</dbReference>
<protein>
    <submittedName>
        <fullName evidence="5">AraC family transcriptional regulator</fullName>
    </submittedName>
</protein>
<dbReference type="InterPro" id="IPR009057">
    <property type="entry name" value="Homeodomain-like_sf"/>
</dbReference>
<dbReference type="Gene3D" id="1.10.10.60">
    <property type="entry name" value="Homeodomain-like"/>
    <property type="match status" value="1"/>
</dbReference>
<dbReference type="AlphaFoldDB" id="A0A318EIU1"/>
<dbReference type="InterPro" id="IPR018060">
    <property type="entry name" value="HTH_AraC"/>
</dbReference>
<dbReference type="SUPFAM" id="SSF46689">
    <property type="entry name" value="Homeodomain-like"/>
    <property type="match status" value="1"/>
</dbReference>
<dbReference type="InterPro" id="IPR018062">
    <property type="entry name" value="HTH_AraC-typ_CS"/>
</dbReference>
<reference evidence="5 6" key="1">
    <citation type="submission" date="2018-04" db="EMBL/GenBank/DDBJ databases">
        <title>Genomic Encyclopedia of Type Strains, Phase IV (KMG-IV): sequencing the most valuable type-strain genomes for metagenomic binning, comparative biology and taxonomic classification.</title>
        <authorList>
            <person name="Goeker M."/>
        </authorList>
    </citation>
    <scope>NUCLEOTIDE SEQUENCE [LARGE SCALE GENOMIC DNA]</scope>
    <source>
        <strain evidence="5 6">DSM 104150</strain>
    </source>
</reference>
<evidence type="ECO:0000256" key="1">
    <source>
        <dbReference type="ARBA" id="ARBA00023015"/>
    </source>
</evidence>
<dbReference type="EMBL" id="QICN01000001">
    <property type="protein sequence ID" value="PXV71081.1"/>
    <property type="molecule type" value="Genomic_DNA"/>
</dbReference>
<dbReference type="PROSITE" id="PS00041">
    <property type="entry name" value="HTH_ARAC_FAMILY_1"/>
    <property type="match status" value="1"/>
</dbReference>
<proteinExistence type="predicted"/>
<dbReference type="InterPro" id="IPR009594">
    <property type="entry name" value="Tscrpt_reg_HTH_AraC_N"/>
</dbReference>
<dbReference type="GO" id="GO:0005829">
    <property type="term" value="C:cytosol"/>
    <property type="evidence" value="ECO:0007669"/>
    <property type="project" value="TreeGrafter"/>
</dbReference>
<keyword evidence="1" id="KW-0805">Transcription regulation</keyword>
<feature type="domain" description="HTH araC/xylS-type" evidence="4">
    <location>
        <begin position="170"/>
        <end position="267"/>
    </location>
</feature>
<dbReference type="GO" id="GO:0003700">
    <property type="term" value="F:DNA-binding transcription factor activity"/>
    <property type="evidence" value="ECO:0007669"/>
    <property type="project" value="InterPro"/>
</dbReference>
<keyword evidence="6" id="KW-1185">Reference proteome</keyword>
<dbReference type="Proteomes" id="UP000248330">
    <property type="component" value="Unassembled WGS sequence"/>
</dbReference>
<evidence type="ECO:0000256" key="2">
    <source>
        <dbReference type="ARBA" id="ARBA00023125"/>
    </source>
</evidence>
<dbReference type="GO" id="GO:0000976">
    <property type="term" value="F:transcription cis-regulatory region binding"/>
    <property type="evidence" value="ECO:0007669"/>
    <property type="project" value="TreeGrafter"/>
</dbReference>
<organism evidence="5 6">
    <name type="scientific">Sinimarinibacterium flocculans</name>
    <dbReference type="NCBI Taxonomy" id="985250"/>
    <lineage>
        <taxon>Bacteria</taxon>
        <taxon>Pseudomonadati</taxon>
        <taxon>Pseudomonadota</taxon>
        <taxon>Gammaproteobacteria</taxon>
        <taxon>Nevskiales</taxon>
        <taxon>Nevskiaceae</taxon>
        <taxon>Sinimarinibacterium</taxon>
    </lineage>
</organism>
<dbReference type="PROSITE" id="PS01124">
    <property type="entry name" value="HTH_ARAC_FAMILY_2"/>
    <property type="match status" value="1"/>
</dbReference>
<dbReference type="SUPFAM" id="SSF51215">
    <property type="entry name" value="Regulatory protein AraC"/>
    <property type="match status" value="1"/>
</dbReference>
<dbReference type="OrthoDB" id="9783876at2"/>
<dbReference type="InterPro" id="IPR037923">
    <property type="entry name" value="HTH-like"/>
</dbReference>
<dbReference type="SMART" id="SM00342">
    <property type="entry name" value="HTH_ARAC"/>
    <property type="match status" value="1"/>
</dbReference>
<evidence type="ECO:0000259" key="4">
    <source>
        <dbReference type="PROSITE" id="PS01124"/>
    </source>
</evidence>
<dbReference type="PANTHER" id="PTHR47894:SF4">
    <property type="entry name" value="HTH-TYPE TRANSCRIPTIONAL REGULATOR GADX"/>
    <property type="match status" value="1"/>
</dbReference>
<dbReference type="Pfam" id="PF06719">
    <property type="entry name" value="AraC_N"/>
    <property type="match status" value="1"/>
</dbReference>
<name>A0A318EIU1_9GAMM</name>
<keyword evidence="3" id="KW-0804">Transcription</keyword>
<comment type="caution">
    <text evidence="5">The sequence shown here is derived from an EMBL/GenBank/DDBJ whole genome shotgun (WGS) entry which is preliminary data.</text>
</comment>
<dbReference type="Pfam" id="PF12833">
    <property type="entry name" value="HTH_18"/>
    <property type="match status" value="1"/>
</dbReference>
<sequence length="269" mass="29471">MRQAYRSLASRAEVGVTANVVQHCTLRFSEVAVDSAALILLREGVKTLKLGSRQWTARSGDVLVVSGGQTLDIRNQLSPQGLYEARWIVWDPALLAEMQPEPPRRPLSGVFHMPSASRIFTDAVDRAVRAIECQAEVSAALARHALAELLLWLHESNVTLASSQPRSMVARLRLMVSRSPSSPWSLPHAAEQLAVSQTTLRRRLSAEGATFGDVLADARMSHAMMMLQSTQRAISSIASDVGYASASRFSVRFRSRSGFAPSVVRGHQR</sequence>
<evidence type="ECO:0000313" key="6">
    <source>
        <dbReference type="Proteomes" id="UP000248330"/>
    </source>
</evidence>
<keyword evidence="2" id="KW-0238">DNA-binding</keyword>
<evidence type="ECO:0000256" key="3">
    <source>
        <dbReference type="ARBA" id="ARBA00023163"/>
    </source>
</evidence>
<accession>A0A318EIU1</accession>
<evidence type="ECO:0000313" key="5">
    <source>
        <dbReference type="EMBL" id="PXV71081.1"/>
    </source>
</evidence>